<proteinExistence type="predicted"/>
<keyword evidence="2" id="KW-1185">Reference proteome</keyword>
<protein>
    <submittedName>
        <fullName evidence="1">Uncharacterized protein</fullName>
    </submittedName>
</protein>
<evidence type="ECO:0000313" key="2">
    <source>
        <dbReference type="Proteomes" id="UP000016662"/>
    </source>
</evidence>
<dbReference type="AlphaFoldDB" id="U2KDZ8"/>
<dbReference type="Proteomes" id="UP000016662">
    <property type="component" value="Unassembled WGS sequence"/>
</dbReference>
<sequence length="75" mass="8639">MLQSSPCTSPPIDFDKIMGAWKDRLPFQVCPQNLVYHTLQKMSNSRITAGAFRWVVRLFCCRAVEPLHVYTIIIV</sequence>
<name>U2KDZ8_9FIRM</name>
<dbReference type="EMBL" id="AWVF01000098">
    <property type="protein sequence ID" value="ERJ96751.1"/>
    <property type="molecule type" value="Genomic_DNA"/>
</dbReference>
<gene>
    <name evidence="1" type="ORF">RUMCAL_00872</name>
</gene>
<organism evidence="1 2">
    <name type="scientific">Ruminococcus callidus ATCC 27760</name>
    <dbReference type="NCBI Taxonomy" id="411473"/>
    <lineage>
        <taxon>Bacteria</taxon>
        <taxon>Bacillati</taxon>
        <taxon>Bacillota</taxon>
        <taxon>Clostridia</taxon>
        <taxon>Eubacteriales</taxon>
        <taxon>Oscillospiraceae</taxon>
        <taxon>Ruminococcus</taxon>
    </lineage>
</organism>
<reference evidence="1 2" key="1">
    <citation type="submission" date="2013-07" db="EMBL/GenBank/DDBJ databases">
        <authorList>
            <person name="Weinstock G."/>
            <person name="Sodergren E."/>
            <person name="Wylie T."/>
            <person name="Fulton L."/>
            <person name="Fulton R."/>
            <person name="Fronick C."/>
            <person name="O'Laughlin M."/>
            <person name="Godfrey J."/>
            <person name="Miner T."/>
            <person name="Herter B."/>
            <person name="Appelbaum E."/>
            <person name="Cordes M."/>
            <person name="Lek S."/>
            <person name="Wollam A."/>
            <person name="Pepin K.H."/>
            <person name="Palsikar V.B."/>
            <person name="Mitreva M."/>
            <person name="Wilson R.K."/>
        </authorList>
    </citation>
    <scope>NUCLEOTIDE SEQUENCE [LARGE SCALE GENOMIC DNA]</scope>
    <source>
        <strain evidence="1 2">ATCC 27760</strain>
    </source>
</reference>
<accession>U2KDZ8</accession>
<comment type="caution">
    <text evidence="1">The sequence shown here is derived from an EMBL/GenBank/DDBJ whole genome shotgun (WGS) entry which is preliminary data.</text>
</comment>
<evidence type="ECO:0000313" key="1">
    <source>
        <dbReference type="EMBL" id="ERJ96751.1"/>
    </source>
</evidence>
<dbReference type="HOGENOM" id="CLU_2668812_0_0_9"/>